<keyword evidence="1" id="KW-0812">Transmembrane</keyword>
<protein>
    <recommendedName>
        <fullName evidence="4">Protein kinase</fullName>
    </recommendedName>
</protein>
<gene>
    <name evidence="2" type="ORF">CYFUS_007764</name>
</gene>
<evidence type="ECO:0000313" key="3">
    <source>
        <dbReference type="Proteomes" id="UP000217257"/>
    </source>
</evidence>
<accession>A0A250JGL8</accession>
<dbReference type="EMBL" id="CP022098">
    <property type="protein sequence ID" value="ATB42286.1"/>
    <property type="molecule type" value="Genomic_DNA"/>
</dbReference>
<dbReference type="AlphaFoldDB" id="A0A250JGL8"/>
<dbReference type="Proteomes" id="UP000217257">
    <property type="component" value="Chromosome"/>
</dbReference>
<keyword evidence="1" id="KW-0472">Membrane</keyword>
<evidence type="ECO:0008006" key="4">
    <source>
        <dbReference type="Google" id="ProtNLM"/>
    </source>
</evidence>
<evidence type="ECO:0000313" key="2">
    <source>
        <dbReference type="EMBL" id="ATB42286.1"/>
    </source>
</evidence>
<dbReference type="KEGG" id="cfus:CYFUS_007764"/>
<keyword evidence="1" id="KW-1133">Transmembrane helix</keyword>
<evidence type="ECO:0000256" key="1">
    <source>
        <dbReference type="SAM" id="Phobius"/>
    </source>
</evidence>
<feature type="transmembrane region" description="Helical" evidence="1">
    <location>
        <begin position="131"/>
        <end position="153"/>
    </location>
</feature>
<reference evidence="2 3" key="1">
    <citation type="submission" date="2017-06" db="EMBL/GenBank/DDBJ databases">
        <title>Sequencing and comparative analysis of myxobacterial genomes.</title>
        <authorList>
            <person name="Rupp O."/>
            <person name="Goesmann A."/>
            <person name="Sogaard-Andersen L."/>
        </authorList>
    </citation>
    <scope>NUCLEOTIDE SEQUENCE [LARGE SCALE GENOMIC DNA]</scope>
    <source>
        <strain evidence="2 3">DSM 52655</strain>
    </source>
</reference>
<organism evidence="2 3">
    <name type="scientific">Cystobacter fuscus</name>
    <dbReference type="NCBI Taxonomy" id="43"/>
    <lineage>
        <taxon>Bacteria</taxon>
        <taxon>Pseudomonadati</taxon>
        <taxon>Myxococcota</taxon>
        <taxon>Myxococcia</taxon>
        <taxon>Myxococcales</taxon>
        <taxon>Cystobacterineae</taxon>
        <taxon>Archangiaceae</taxon>
        <taxon>Cystobacter</taxon>
    </lineage>
</organism>
<sequence length="261" mass="28386">MADEKDEGQGPFHLGKRYEEVEPGLGRLHEAWHAGTGRPALLLFPSDRVEWKPDGPWDVRFSCQPNAPSVTVMVDRSPAALDLTELADILVMMSTAVQCVEDNPQARAHLLKGAVKPPVRRAARERGTRRFRAAMSAVALAVVVLGLGVWLFLSSNAEDPRRLVSDSPLEVSSKTDAPFLINADEGAPVTLSYPLPSRPFRNQATAPCKPKSIELEINGGCWMELAQKPPCADVVAEYQGKCYAPVSKDRSGGRPPQSAKP</sequence>
<proteinExistence type="predicted"/>
<dbReference type="RefSeq" id="WP_095992502.1">
    <property type="nucleotide sequence ID" value="NZ_CP022098.1"/>
</dbReference>
<name>A0A250JGL8_9BACT</name>